<evidence type="ECO:0000313" key="3">
    <source>
        <dbReference type="Proteomes" id="UP000692954"/>
    </source>
</evidence>
<evidence type="ECO:0000259" key="1">
    <source>
        <dbReference type="Pfam" id="PF01167"/>
    </source>
</evidence>
<dbReference type="PANTHER" id="PTHR16517:SF7">
    <property type="entry name" value="PROTEIN KING TUBBY"/>
    <property type="match status" value="1"/>
</dbReference>
<protein>
    <recommendedName>
        <fullName evidence="1">Tubby C-terminal domain-containing protein</fullName>
    </recommendedName>
</protein>
<feature type="domain" description="Tubby C-terminal" evidence="1">
    <location>
        <begin position="276"/>
        <end position="357"/>
    </location>
</feature>
<gene>
    <name evidence="2" type="ORF">PSON_ATCC_30995.1.T0740025</name>
</gene>
<evidence type="ECO:0000313" key="2">
    <source>
        <dbReference type="EMBL" id="CAD8100430.1"/>
    </source>
</evidence>
<dbReference type="PANTHER" id="PTHR16517">
    <property type="entry name" value="TUBBY-RELATED"/>
    <property type="match status" value="1"/>
</dbReference>
<keyword evidence="3" id="KW-1185">Reference proteome</keyword>
<dbReference type="Proteomes" id="UP000692954">
    <property type="component" value="Unassembled WGS sequence"/>
</dbReference>
<organism evidence="2 3">
    <name type="scientific">Paramecium sonneborni</name>
    <dbReference type="NCBI Taxonomy" id="65129"/>
    <lineage>
        <taxon>Eukaryota</taxon>
        <taxon>Sar</taxon>
        <taxon>Alveolata</taxon>
        <taxon>Ciliophora</taxon>
        <taxon>Intramacronucleata</taxon>
        <taxon>Oligohymenophorea</taxon>
        <taxon>Peniculida</taxon>
        <taxon>Parameciidae</taxon>
        <taxon>Paramecium</taxon>
    </lineage>
</organism>
<comment type="caution">
    <text evidence="2">The sequence shown here is derived from an EMBL/GenBank/DDBJ whole genome shotgun (WGS) entry which is preliminary data.</text>
</comment>
<accession>A0A8S1PBG6</accession>
<dbReference type="InterPro" id="IPR000007">
    <property type="entry name" value="Tubby_C"/>
</dbReference>
<dbReference type="OrthoDB" id="8775810at2759"/>
<sequence>MLKKNQNYTKNLGVGNSAYDNHDIDLSAFTIEKQIFKQEKEESLGSIDLNDAPQFFEAVQLDPVLKEELVQDDKNLQNITIKQQQQIEHNQNSLEQQKEQQEQIDGIITISNMQETTVQELIAIPPICPYSEKITQLNLPDYLRDFLINPIPSAGMFQCTIQRDKSGLNRFVPKYRMYWSHNGQFLLAAKKVLNKNKYLITQDGEFKQKDEILLLGKVEQGKQSKADYHLYDNGVKQKDQNQFKKLRIQLGSVFFDTTQSRPRKIVLALRKSEKETVQFISRRPQVIINGTQNLYTLDFFGRVKRSSIKNFQLVLKSDDKDIIYVQFGKVDSNRYNLDFMSPLSPLTAMQLALSNFDFAGKA</sequence>
<dbReference type="EMBL" id="CAJJDN010000074">
    <property type="protein sequence ID" value="CAD8100430.1"/>
    <property type="molecule type" value="Genomic_DNA"/>
</dbReference>
<reference evidence="2" key="1">
    <citation type="submission" date="2021-01" db="EMBL/GenBank/DDBJ databases">
        <authorList>
            <consortium name="Genoscope - CEA"/>
            <person name="William W."/>
        </authorList>
    </citation>
    <scope>NUCLEOTIDE SEQUENCE</scope>
</reference>
<dbReference type="Pfam" id="PF01167">
    <property type="entry name" value="Tub"/>
    <property type="match status" value="1"/>
</dbReference>
<name>A0A8S1PBG6_9CILI</name>
<dbReference type="AlphaFoldDB" id="A0A8S1PBG6"/>
<proteinExistence type="predicted"/>